<feature type="domain" description="Fibronectin-III type-like" evidence="1">
    <location>
        <begin position="338"/>
        <end position="411"/>
    </location>
</feature>
<dbReference type="InterPro" id="IPR056397">
    <property type="entry name" value="Fn3_arc"/>
</dbReference>
<reference evidence="4 5" key="1">
    <citation type="submission" date="2020-11" db="EMBL/GenBank/DDBJ databases">
        <title>Carbohydrate-dependent, anaerobic sulfur respiration: A novel catabolism in halophilic archaea.</title>
        <authorList>
            <person name="Sorokin D.Y."/>
            <person name="Messina E."/>
            <person name="Smedile F."/>
            <person name="La Cono V."/>
            <person name="Hallsworth J.E."/>
            <person name="Yakimov M.M."/>
        </authorList>
    </citation>
    <scope>NUCLEOTIDE SEQUENCE [LARGE SCALE GENOMIC DNA]</scope>
    <source>
        <strain evidence="4 5">HSR-Est</strain>
    </source>
</reference>
<gene>
    <name evidence="4" type="ORF">HSEST_0525</name>
</gene>
<evidence type="ECO:0000313" key="5">
    <source>
        <dbReference type="Proteomes" id="UP000663292"/>
    </source>
</evidence>
<dbReference type="Pfam" id="PF23374">
    <property type="entry name" value="Fn3_arc"/>
    <property type="match status" value="1"/>
</dbReference>
<evidence type="ECO:0000259" key="2">
    <source>
        <dbReference type="Pfam" id="PF23375"/>
    </source>
</evidence>
<dbReference type="EMBL" id="CP064791">
    <property type="protein sequence ID" value="QSG14072.1"/>
    <property type="molecule type" value="Genomic_DNA"/>
</dbReference>
<dbReference type="InterPro" id="IPR055520">
    <property type="entry name" value="DUF7094"/>
</dbReference>
<dbReference type="AlphaFoldDB" id="A0A897NMT4"/>
<sequence length="424" mass="45664">MSPPSTGRITLLAIGLFAVIGVGVTAGLVGPAGAPGETQTIDTDTPKPALAQVNGTANYLQVSDENLRTSGRHRASVDVTAATRIDSDRLALDYAIESFRVRFERAETEAERTAAARTLAARLDNKTQALHQRQQRALERYNDGELTPNEFMATLAHVDATAEGIEATADTVITMDESTIDYSLPPDLETKLRGYEGALLTNSGLIREVEFQPAIAGSGRSRLTYIETGEQGIVVATIVNDRYVREGFTASPVLGSGEPQLRTASEVVDRASELYPWAMAAENRKRSPRPDSFGNTSVFSVDISHTQGELTTYLDTSTTDVFKEEQIRDLSTMTVSETYTNSTGRFALTVNATHDTGPIEVSLTRLTTNNGANATVEIDGRRVGETGDDGLLWTLDTRGTTTVEVVPSEGETFTVTIPDRAIPG</sequence>
<evidence type="ECO:0000259" key="3">
    <source>
        <dbReference type="Pfam" id="PF23379"/>
    </source>
</evidence>
<feature type="domain" description="DUF7094" evidence="2">
    <location>
        <begin position="225"/>
        <end position="333"/>
    </location>
</feature>
<dbReference type="InterPro" id="IPR055522">
    <property type="entry name" value="DUF7096"/>
</dbReference>
<dbReference type="Pfam" id="PF23375">
    <property type="entry name" value="DUF7094"/>
    <property type="match status" value="1"/>
</dbReference>
<dbReference type="RefSeq" id="WP_229122016.1">
    <property type="nucleotide sequence ID" value="NZ_CP064791.1"/>
</dbReference>
<protein>
    <submittedName>
        <fullName evidence="4">Secreted protein, component of type IV pili likesystem</fullName>
    </submittedName>
</protein>
<dbReference type="Proteomes" id="UP000663292">
    <property type="component" value="Chromosome"/>
</dbReference>
<accession>A0A897NMT4</accession>
<evidence type="ECO:0000313" key="4">
    <source>
        <dbReference type="EMBL" id="QSG14072.1"/>
    </source>
</evidence>
<feature type="domain" description="DUF7096" evidence="3">
    <location>
        <begin position="25"/>
        <end position="216"/>
    </location>
</feature>
<dbReference type="GeneID" id="68857163"/>
<organism evidence="4 5">
    <name type="scientific">Halapricum desulfuricans</name>
    <dbReference type="NCBI Taxonomy" id="2841257"/>
    <lineage>
        <taxon>Archaea</taxon>
        <taxon>Methanobacteriati</taxon>
        <taxon>Methanobacteriota</taxon>
        <taxon>Stenosarchaea group</taxon>
        <taxon>Halobacteria</taxon>
        <taxon>Halobacteriales</taxon>
        <taxon>Haloarculaceae</taxon>
        <taxon>Halapricum</taxon>
    </lineage>
</organism>
<keyword evidence="5" id="KW-1185">Reference proteome</keyword>
<proteinExistence type="predicted"/>
<evidence type="ECO:0000259" key="1">
    <source>
        <dbReference type="Pfam" id="PF23374"/>
    </source>
</evidence>
<name>A0A897NMT4_9EURY</name>
<dbReference type="Pfam" id="PF23379">
    <property type="entry name" value="DUF7096"/>
    <property type="match status" value="1"/>
</dbReference>